<protein>
    <submittedName>
        <fullName evidence="6">DNA-binding response regulator</fullName>
    </submittedName>
</protein>
<dbReference type="CDD" id="cd17535">
    <property type="entry name" value="REC_NarL-like"/>
    <property type="match status" value="1"/>
</dbReference>
<dbReference type="GO" id="GO:0003677">
    <property type="term" value="F:DNA binding"/>
    <property type="evidence" value="ECO:0007669"/>
    <property type="project" value="UniProtKB-KW"/>
</dbReference>
<dbReference type="EMBL" id="RCZC01000004">
    <property type="protein sequence ID" value="TPG52083.1"/>
    <property type="molecule type" value="Genomic_DNA"/>
</dbReference>
<feature type="modified residue" description="4-aspartylphosphate" evidence="3">
    <location>
        <position position="61"/>
    </location>
</feature>
<comment type="caution">
    <text evidence="6">The sequence shown here is derived from an EMBL/GenBank/DDBJ whole genome shotgun (WGS) entry which is preliminary data.</text>
</comment>
<dbReference type="InterPro" id="IPR001789">
    <property type="entry name" value="Sig_transdc_resp-reg_receiver"/>
</dbReference>
<dbReference type="PROSITE" id="PS50043">
    <property type="entry name" value="HTH_LUXR_2"/>
    <property type="match status" value="1"/>
</dbReference>
<dbReference type="InterPro" id="IPR000792">
    <property type="entry name" value="Tscrpt_reg_LuxR_C"/>
</dbReference>
<dbReference type="SUPFAM" id="SSF46894">
    <property type="entry name" value="C-terminal effector domain of the bipartite response regulators"/>
    <property type="match status" value="1"/>
</dbReference>
<dbReference type="SUPFAM" id="SSF52172">
    <property type="entry name" value="CheY-like"/>
    <property type="match status" value="1"/>
</dbReference>
<dbReference type="AlphaFoldDB" id="A0A502FSV5"/>
<sequence length="211" mass="22802">MAGDPMAAIRILLADDHPVLRDGVCALIGTQPDMQIVAEAANGFEAVDRYTELRPDVALMDLQMPGMNGLAAIEAIRKVDPGARIVVLTTYSGDAQVLKALKAGAAAYLLKSALRNEMIGAIRSVHVGRRHIQTEVAHSIAEHAADESLNAREIEILRLIAEGDPNKAIALKMSLAEDTIKAHIRNIFTKLYVSDRTHAVTTAVRRGIIEL</sequence>
<reference evidence="6 7" key="1">
    <citation type="journal article" date="2019" name="Environ. Microbiol.">
        <title>Species interactions and distinct microbial communities in high Arctic permafrost affected cryosols are associated with the CH4 and CO2 gas fluxes.</title>
        <authorList>
            <person name="Altshuler I."/>
            <person name="Hamel J."/>
            <person name="Turney S."/>
            <person name="Magnuson E."/>
            <person name="Levesque R."/>
            <person name="Greer C."/>
            <person name="Whyte L.G."/>
        </authorList>
    </citation>
    <scope>NUCLEOTIDE SEQUENCE [LARGE SCALE GENOMIC DNA]</scope>
    <source>
        <strain evidence="6 7">E6.1</strain>
    </source>
</reference>
<dbReference type="Pfam" id="PF00196">
    <property type="entry name" value="GerE"/>
    <property type="match status" value="1"/>
</dbReference>
<dbReference type="InterPro" id="IPR058245">
    <property type="entry name" value="NreC/VraR/RcsB-like_REC"/>
</dbReference>
<dbReference type="SMART" id="SM00448">
    <property type="entry name" value="REC"/>
    <property type="match status" value="1"/>
</dbReference>
<feature type="domain" description="HTH luxR-type" evidence="4">
    <location>
        <begin position="142"/>
        <end position="207"/>
    </location>
</feature>
<keyword evidence="1 3" id="KW-0597">Phosphoprotein</keyword>
<evidence type="ECO:0000256" key="1">
    <source>
        <dbReference type="ARBA" id="ARBA00022553"/>
    </source>
</evidence>
<dbReference type="PROSITE" id="PS50110">
    <property type="entry name" value="RESPONSE_REGULATORY"/>
    <property type="match status" value="1"/>
</dbReference>
<gene>
    <name evidence="6" type="ORF">EAH76_15315</name>
</gene>
<evidence type="ECO:0000259" key="4">
    <source>
        <dbReference type="PROSITE" id="PS50043"/>
    </source>
</evidence>
<evidence type="ECO:0000313" key="6">
    <source>
        <dbReference type="EMBL" id="TPG52083.1"/>
    </source>
</evidence>
<name>A0A502FSV5_9SPHN</name>
<dbReference type="GO" id="GO:0000160">
    <property type="term" value="P:phosphorelay signal transduction system"/>
    <property type="evidence" value="ECO:0007669"/>
    <property type="project" value="InterPro"/>
</dbReference>
<dbReference type="PROSITE" id="PS00622">
    <property type="entry name" value="HTH_LUXR_1"/>
    <property type="match status" value="1"/>
</dbReference>
<dbReference type="InterPro" id="IPR011006">
    <property type="entry name" value="CheY-like_superfamily"/>
</dbReference>
<keyword evidence="7" id="KW-1185">Reference proteome</keyword>
<dbReference type="Pfam" id="PF00072">
    <property type="entry name" value="Response_reg"/>
    <property type="match status" value="1"/>
</dbReference>
<evidence type="ECO:0000256" key="3">
    <source>
        <dbReference type="PROSITE-ProRule" id="PRU00169"/>
    </source>
</evidence>
<dbReference type="GO" id="GO:0006355">
    <property type="term" value="P:regulation of DNA-templated transcription"/>
    <property type="evidence" value="ECO:0007669"/>
    <property type="project" value="InterPro"/>
</dbReference>
<dbReference type="Gene3D" id="3.40.50.2300">
    <property type="match status" value="1"/>
</dbReference>
<keyword evidence="2 6" id="KW-0238">DNA-binding</keyword>
<dbReference type="InterPro" id="IPR039420">
    <property type="entry name" value="WalR-like"/>
</dbReference>
<dbReference type="SMART" id="SM00421">
    <property type="entry name" value="HTH_LUXR"/>
    <property type="match status" value="1"/>
</dbReference>
<evidence type="ECO:0000259" key="5">
    <source>
        <dbReference type="PROSITE" id="PS50110"/>
    </source>
</evidence>
<dbReference type="CDD" id="cd06170">
    <property type="entry name" value="LuxR_C_like"/>
    <property type="match status" value="1"/>
</dbReference>
<dbReference type="PRINTS" id="PR00038">
    <property type="entry name" value="HTHLUXR"/>
</dbReference>
<accession>A0A502FSV5</accession>
<organism evidence="6 7">
    <name type="scientific">Sphingomonas glacialis</name>
    <dbReference type="NCBI Taxonomy" id="658225"/>
    <lineage>
        <taxon>Bacteria</taxon>
        <taxon>Pseudomonadati</taxon>
        <taxon>Pseudomonadota</taxon>
        <taxon>Alphaproteobacteria</taxon>
        <taxon>Sphingomonadales</taxon>
        <taxon>Sphingomonadaceae</taxon>
        <taxon>Sphingomonas</taxon>
    </lineage>
</organism>
<evidence type="ECO:0000313" key="7">
    <source>
        <dbReference type="Proteomes" id="UP000319931"/>
    </source>
</evidence>
<evidence type="ECO:0000256" key="2">
    <source>
        <dbReference type="ARBA" id="ARBA00023125"/>
    </source>
</evidence>
<proteinExistence type="predicted"/>
<dbReference type="OrthoDB" id="9782896at2"/>
<feature type="domain" description="Response regulatory" evidence="5">
    <location>
        <begin position="10"/>
        <end position="126"/>
    </location>
</feature>
<dbReference type="InterPro" id="IPR016032">
    <property type="entry name" value="Sig_transdc_resp-reg_C-effctor"/>
</dbReference>
<dbReference type="PANTHER" id="PTHR43214">
    <property type="entry name" value="TWO-COMPONENT RESPONSE REGULATOR"/>
    <property type="match status" value="1"/>
</dbReference>
<dbReference type="PANTHER" id="PTHR43214:SF43">
    <property type="entry name" value="TWO-COMPONENT RESPONSE REGULATOR"/>
    <property type="match status" value="1"/>
</dbReference>
<dbReference type="Proteomes" id="UP000319931">
    <property type="component" value="Unassembled WGS sequence"/>
</dbReference>